<dbReference type="Proteomes" id="UP001497382">
    <property type="component" value="Unassembled WGS sequence"/>
</dbReference>
<comment type="caution">
    <text evidence="1">The sequence shown here is derived from an EMBL/GenBank/DDBJ whole genome shotgun (WGS) entry which is preliminary data.</text>
</comment>
<gene>
    <name evidence="1" type="ORF">LARSCL_LOCUS2538</name>
</gene>
<evidence type="ECO:0000313" key="2">
    <source>
        <dbReference type="Proteomes" id="UP001497382"/>
    </source>
</evidence>
<dbReference type="EMBL" id="CAXIEN010000017">
    <property type="protein sequence ID" value="CAL1265457.1"/>
    <property type="molecule type" value="Genomic_DNA"/>
</dbReference>
<name>A0AAV1Z1P2_9ARAC</name>
<protein>
    <submittedName>
        <fullName evidence="1">Uncharacterized protein</fullName>
    </submittedName>
</protein>
<dbReference type="AlphaFoldDB" id="A0AAV1Z1P2"/>
<organism evidence="1 2">
    <name type="scientific">Larinioides sclopetarius</name>
    <dbReference type="NCBI Taxonomy" id="280406"/>
    <lineage>
        <taxon>Eukaryota</taxon>
        <taxon>Metazoa</taxon>
        <taxon>Ecdysozoa</taxon>
        <taxon>Arthropoda</taxon>
        <taxon>Chelicerata</taxon>
        <taxon>Arachnida</taxon>
        <taxon>Araneae</taxon>
        <taxon>Araneomorphae</taxon>
        <taxon>Entelegynae</taxon>
        <taxon>Araneoidea</taxon>
        <taxon>Araneidae</taxon>
        <taxon>Larinioides</taxon>
    </lineage>
</organism>
<sequence length="67" mass="7733">MYNVDLIKSKRSKFVFFSVVFIRPDFSSNTIGITHLNSDCDLRRKPELNEMLLAAMETTTGYQEKNA</sequence>
<accession>A0AAV1Z1P2</accession>
<reference evidence="1 2" key="1">
    <citation type="submission" date="2024-04" db="EMBL/GenBank/DDBJ databases">
        <authorList>
            <person name="Rising A."/>
            <person name="Reimegard J."/>
            <person name="Sonavane S."/>
            <person name="Akerstrom W."/>
            <person name="Nylinder S."/>
            <person name="Hedman E."/>
            <person name="Kallberg Y."/>
        </authorList>
    </citation>
    <scope>NUCLEOTIDE SEQUENCE [LARGE SCALE GENOMIC DNA]</scope>
</reference>
<keyword evidence="2" id="KW-1185">Reference proteome</keyword>
<evidence type="ECO:0000313" key="1">
    <source>
        <dbReference type="EMBL" id="CAL1265457.1"/>
    </source>
</evidence>
<proteinExistence type="predicted"/>